<dbReference type="GO" id="GO:0017172">
    <property type="term" value="F:cysteine dioxygenase activity"/>
    <property type="evidence" value="ECO:0007669"/>
    <property type="project" value="UniProtKB-EC"/>
</dbReference>
<feature type="binding site" evidence="7">
    <location>
        <position position="87"/>
    </location>
    <ligand>
        <name>Fe cation</name>
        <dbReference type="ChEBI" id="CHEBI:24875"/>
        <note>catalytic</note>
    </ligand>
</feature>
<dbReference type="Proteomes" id="UP000410984">
    <property type="component" value="Unassembled WGS sequence"/>
</dbReference>
<accession>A0A509E5N8</accession>
<keyword evidence="5 7" id="KW-0408">Iron</keyword>
<feature type="binding site" evidence="7">
    <location>
        <position position="89"/>
    </location>
    <ligand>
        <name>Fe cation</name>
        <dbReference type="ChEBI" id="CHEBI:24875"/>
        <note>catalytic</note>
    </ligand>
</feature>
<dbReference type="GO" id="GO:0008198">
    <property type="term" value="F:ferrous iron binding"/>
    <property type="evidence" value="ECO:0007669"/>
    <property type="project" value="TreeGrafter"/>
</dbReference>
<dbReference type="EMBL" id="CABFPH010000001">
    <property type="protein sequence ID" value="VUD69577.1"/>
    <property type="molecule type" value="Genomic_DNA"/>
</dbReference>
<name>A0A509E5N8_9HYPH</name>
<organism evidence="8 9">
    <name type="scientific">Methylobacterium symbioticum</name>
    <dbReference type="NCBI Taxonomy" id="2584084"/>
    <lineage>
        <taxon>Bacteria</taxon>
        <taxon>Pseudomonadati</taxon>
        <taxon>Pseudomonadota</taxon>
        <taxon>Alphaproteobacteria</taxon>
        <taxon>Hyphomicrobiales</taxon>
        <taxon>Methylobacteriaceae</taxon>
        <taxon>Methylobacterium</taxon>
    </lineage>
</organism>
<dbReference type="Pfam" id="PF05995">
    <property type="entry name" value="CDO_I"/>
    <property type="match status" value="1"/>
</dbReference>
<evidence type="ECO:0000256" key="1">
    <source>
        <dbReference type="ARBA" id="ARBA00006622"/>
    </source>
</evidence>
<feature type="binding site" evidence="7">
    <location>
        <position position="139"/>
    </location>
    <ligand>
        <name>Fe cation</name>
        <dbReference type="ChEBI" id="CHEBI:24875"/>
        <note>catalytic</note>
    </ligand>
</feature>
<evidence type="ECO:0000256" key="7">
    <source>
        <dbReference type="PIRSR" id="PIRSR610300-51"/>
    </source>
</evidence>
<keyword evidence="9" id="KW-1185">Reference proteome</keyword>
<reference evidence="8 9" key="1">
    <citation type="submission" date="2019-06" db="EMBL/GenBank/DDBJ databases">
        <authorList>
            <person name="Rodrigo-Torres L."/>
            <person name="Arahal R. D."/>
            <person name="Lucena T."/>
        </authorList>
    </citation>
    <scope>NUCLEOTIDE SEQUENCE [LARGE SCALE GENOMIC DNA]</scope>
    <source>
        <strain evidence="8 9">SB0023/3</strain>
    </source>
</reference>
<protein>
    <submittedName>
        <fullName evidence="8">Cysteine dioxygenase</fullName>
        <ecNumber evidence="8">1.13.11.20</ecNumber>
    </submittedName>
</protein>
<dbReference type="CDD" id="cd10548">
    <property type="entry name" value="cupin_CDO"/>
    <property type="match status" value="1"/>
</dbReference>
<evidence type="ECO:0000313" key="9">
    <source>
        <dbReference type="Proteomes" id="UP000410984"/>
    </source>
</evidence>
<dbReference type="InterPro" id="IPR014710">
    <property type="entry name" value="RmlC-like_jellyroll"/>
</dbReference>
<feature type="cross-link" description="3'-(S-cysteinyl)-tyrosine (Cys-Tyr)" evidence="6">
    <location>
        <begin position="93"/>
        <end position="155"/>
    </location>
</feature>
<evidence type="ECO:0000256" key="5">
    <source>
        <dbReference type="ARBA" id="ARBA00023004"/>
    </source>
</evidence>
<keyword evidence="6" id="KW-0883">Thioether bond</keyword>
<proteinExistence type="inferred from homology"/>
<dbReference type="PANTHER" id="PTHR12918:SF1">
    <property type="entry name" value="CYSTEINE DIOXYGENASE TYPE 1"/>
    <property type="match status" value="1"/>
</dbReference>
<dbReference type="GO" id="GO:0019448">
    <property type="term" value="P:L-cysteine catabolic process"/>
    <property type="evidence" value="ECO:0007669"/>
    <property type="project" value="TreeGrafter"/>
</dbReference>
<keyword evidence="3 8" id="KW-0223">Dioxygenase</keyword>
<evidence type="ECO:0000256" key="6">
    <source>
        <dbReference type="PIRSR" id="PIRSR610300-50"/>
    </source>
</evidence>
<dbReference type="SUPFAM" id="SSF51182">
    <property type="entry name" value="RmlC-like cupins"/>
    <property type="match status" value="1"/>
</dbReference>
<keyword evidence="4 8" id="KW-0560">Oxidoreductase</keyword>
<comment type="similarity">
    <text evidence="1">Belongs to the cysteine dioxygenase family.</text>
</comment>
<dbReference type="RefSeq" id="WP_142581163.1">
    <property type="nucleotide sequence ID" value="NZ_CABFPH010000001.1"/>
</dbReference>
<dbReference type="EC" id="1.13.11.20" evidence="8"/>
<evidence type="ECO:0000256" key="3">
    <source>
        <dbReference type="ARBA" id="ARBA00022964"/>
    </source>
</evidence>
<sequence length="175" mass="19128">MTTLAQPNRARAADLFAALPRSASGTPAAYLDAARRTLEALMRRPDLLDGLTLERRPGGYARNLLFGQGQISVWAMVWSPGARTSVHDHHCSCCFGVWKGAIQEVWFRPINAHEAVATAEATRERGYVACMMPTGPNLHQIANPGSEEAISIHVYGFDHAVHASSVRTEYRMAAV</sequence>
<dbReference type="OrthoDB" id="7059163at2"/>
<evidence type="ECO:0000256" key="4">
    <source>
        <dbReference type="ARBA" id="ARBA00023002"/>
    </source>
</evidence>
<keyword evidence="2 7" id="KW-0479">Metal-binding</keyword>
<dbReference type="InterPro" id="IPR011051">
    <property type="entry name" value="RmlC_Cupin_sf"/>
</dbReference>
<dbReference type="AlphaFoldDB" id="A0A509E5N8"/>
<evidence type="ECO:0000256" key="2">
    <source>
        <dbReference type="ARBA" id="ARBA00022723"/>
    </source>
</evidence>
<dbReference type="InterPro" id="IPR010300">
    <property type="entry name" value="CDO_1"/>
</dbReference>
<evidence type="ECO:0000313" key="8">
    <source>
        <dbReference type="EMBL" id="VUD69577.1"/>
    </source>
</evidence>
<gene>
    <name evidence="8" type="primary">cdoA</name>
    <name evidence="8" type="ORF">MET9862_00130</name>
</gene>
<dbReference type="PANTHER" id="PTHR12918">
    <property type="entry name" value="CYSTEINE DIOXYGENASE"/>
    <property type="match status" value="1"/>
</dbReference>
<dbReference type="Gene3D" id="2.60.120.10">
    <property type="entry name" value="Jelly Rolls"/>
    <property type="match status" value="1"/>
</dbReference>